<comment type="similarity">
    <text evidence="2">In the central section; belongs to the CRISPR-associated helicase Cas3 family.</text>
</comment>
<dbReference type="HOGENOM" id="CLU_010123_0_0_9"/>
<dbReference type="AlphaFoldDB" id="R8VUB7"/>
<dbReference type="GO" id="GO:0016787">
    <property type="term" value="F:hydrolase activity"/>
    <property type="evidence" value="ECO:0007669"/>
    <property type="project" value="UniProtKB-KW"/>
</dbReference>
<dbReference type="RefSeq" id="WP_016148217.1">
    <property type="nucleotide sequence ID" value="NZ_KB976104.1"/>
</dbReference>
<dbReference type="InterPro" id="IPR027417">
    <property type="entry name" value="P-loop_NTPase"/>
</dbReference>
<keyword evidence="13" id="KW-1185">Reference proteome</keyword>
<accession>R8VUB7</accession>
<organism evidence="12 13">
    <name type="scientific">Butyricicoccus pullicaecorum 1.2</name>
    <dbReference type="NCBI Taxonomy" id="1203606"/>
    <lineage>
        <taxon>Bacteria</taxon>
        <taxon>Bacillati</taxon>
        <taxon>Bacillota</taxon>
        <taxon>Clostridia</taxon>
        <taxon>Eubacteriales</taxon>
        <taxon>Butyricicoccaceae</taxon>
        <taxon>Butyricicoccus</taxon>
    </lineage>
</organism>
<dbReference type="InterPro" id="IPR050547">
    <property type="entry name" value="DEAD_box_RNA_helicases"/>
</dbReference>
<keyword evidence="9" id="KW-0051">Antiviral defense</keyword>
<dbReference type="EMBL" id="AQOB01000008">
    <property type="protein sequence ID" value="EOQ36054.1"/>
    <property type="molecule type" value="Genomic_DNA"/>
</dbReference>
<keyword evidence="5" id="KW-0547">Nucleotide-binding</keyword>
<dbReference type="InterPro" id="IPR011545">
    <property type="entry name" value="DEAD/DEAH_box_helicase_dom"/>
</dbReference>
<proteinExistence type="inferred from homology"/>
<dbReference type="GO" id="GO:0003723">
    <property type="term" value="F:RNA binding"/>
    <property type="evidence" value="ECO:0007669"/>
    <property type="project" value="TreeGrafter"/>
</dbReference>
<dbReference type="PANTHER" id="PTHR47963:SF9">
    <property type="entry name" value="CRISPR-ASSOCIATED ENDONUCLEASE_HELICASE CAS3"/>
    <property type="match status" value="1"/>
</dbReference>
<sequence>MKPFTTYLAHIAADGREQTICDHLAGAARLAQNFAQSFQADDQGELVGGMHDVGKYSQEFQKRIHGDSHRVDHATAGAFECYQRGQPFAAFAIAGHHGGLPDGGAQTDCVDAATFYGRMKRAMQGKLPVYDAWKPEINPPQAYIPDFTRKGLAEGMFFTRMLSSCLVDADYLDTEAFMTGNTRSSDRCASIEQLWDRLCAYTAGWFPPVREINRQRCAILERCIKEGENRSRGLFSLTVPTGGGKTIASLAFALSHARQHGLDRVIYVIPYTSIIEQTAAVFREVLGSENVLEHHSNVLYDLEGEADTRNIHLAQATENWDMPVVVTTAVQFFESLYACRSSQCRKLHNIANSVVIFDEAQMMPVPYLRPCVHAIAQLVAHYRVSAVLCTATQPALQPIFQEFLPDHPITELCPQSTCEWEIFHRVTFAQAGGLEWSALANRLNGHKQVLCIVNTRKGAQELFTRLAGDGCFHLSTLMHPAHRRAQLTEIRNRLITGRTCRVVSTSLIEAGVDVDFPAVYREIAGLDSILQAAGRCNREGKRDAKDSVVTIFQSEERTPPLFSKSIGAGQEVMQKYEDLMSREAIHDYFCRLLDLTGTDAQDKQKILHRIQTEFFPFRSIARDFHLIDNQTNTIYIPVGDGEGLIARLLSGEHSRNLFRQLGQYGVSVYQQHFEALDEAGALEIVSDGTAILRDLSLYSEQTGLSLELDFGKGLFI</sequence>
<dbReference type="InterPro" id="IPR006474">
    <property type="entry name" value="Helicase_Cas3_CRISPR-ass_core"/>
</dbReference>
<evidence type="ECO:0000313" key="13">
    <source>
        <dbReference type="Proteomes" id="UP000013981"/>
    </source>
</evidence>
<feature type="domain" description="HD Cas3-type" evidence="11">
    <location>
        <begin position="13"/>
        <end position="172"/>
    </location>
</feature>
<dbReference type="NCBIfam" id="TIGR01587">
    <property type="entry name" value="cas3_core"/>
    <property type="match status" value="1"/>
</dbReference>
<evidence type="ECO:0000259" key="10">
    <source>
        <dbReference type="PROSITE" id="PS51192"/>
    </source>
</evidence>
<name>R8VUB7_9FIRM</name>
<evidence type="ECO:0000256" key="5">
    <source>
        <dbReference type="ARBA" id="ARBA00022741"/>
    </source>
</evidence>
<dbReference type="CDD" id="cd09641">
    <property type="entry name" value="Cas3''_I"/>
    <property type="match status" value="1"/>
</dbReference>
<dbReference type="PANTHER" id="PTHR47963">
    <property type="entry name" value="DEAD-BOX ATP-DEPENDENT RNA HELICASE 47, MITOCHONDRIAL"/>
    <property type="match status" value="1"/>
</dbReference>
<dbReference type="Pfam" id="PF00270">
    <property type="entry name" value="DEAD"/>
    <property type="match status" value="1"/>
</dbReference>
<dbReference type="Proteomes" id="UP000013981">
    <property type="component" value="Unassembled WGS sequence"/>
</dbReference>
<protein>
    <submittedName>
        <fullName evidence="12">CRISPR-associated helicase cas3</fullName>
    </submittedName>
</protein>
<dbReference type="Gene3D" id="3.40.50.300">
    <property type="entry name" value="P-loop containing nucleotide triphosphate hydrolases"/>
    <property type="match status" value="2"/>
</dbReference>
<dbReference type="PATRIC" id="fig|1203606.4.peg.2040"/>
<keyword evidence="4" id="KW-0479">Metal-binding</keyword>
<evidence type="ECO:0000313" key="12">
    <source>
        <dbReference type="EMBL" id="EOQ36054.1"/>
    </source>
</evidence>
<dbReference type="SMART" id="SM00487">
    <property type="entry name" value="DEXDc"/>
    <property type="match status" value="1"/>
</dbReference>
<dbReference type="Gene3D" id="1.10.3210.30">
    <property type="match status" value="1"/>
</dbReference>
<dbReference type="InterPro" id="IPR006483">
    <property type="entry name" value="CRISPR-assoc_Cas3_HD"/>
</dbReference>
<dbReference type="OrthoDB" id="9810236at2"/>
<keyword evidence="6" id="KW-0378">Hydrolase</keyword>
<dbReference type="PROSITE" id="PS51192">
    <property type="entry name" value="HELICASE_ATP_BIND_1"/>
    <property type="match status" value="1"/>
</dbReference>
<dbReference type="InterPro" id="IPR054712">
    <property type="entry name" value="Cas3-like_dom"/>
</dbReference>
<evidence type="ECO:0000256" key="9">
    <source>
        <dbReference type="ARBA" id="ARBA00023118"/>
    </source>
</evidence>
<evidence type="ECO:0000256" key="3">
    <source>
        <dbReference type="ARBA" id="ARBA00022722"/>
    </source>
</evidence>
<evidence type="ECO:0000256" key="1">
    <source>
        <dbReference type="ARBA" id="ARBA00006847"/>
    </source>
</evidence>
<dbReference type="eggNOG" id="COG1203">
    <property type="taxonomic scope" value="Bacteria"/>
</dbReference>
<dbReference type="GO" id="GO:0003724">
    <property type="term" value="F:RNA helicase activity"/>
    <property type="evidence" value="ECO:0007669"/>
    <property type="project" value="TreeGrafter"/>
</dbReference>
<comment type="similarity">
    <text evidence="1">In the N-terminal section; belongs to the CRISPR-associated nuclease Cas3-HD family.</text>
</comment>
<dbReference type="GO" id="GO:0046872">
    <property type="term" value="F:metal ion binding"/>
    <property type="evidence" value="ECO:0007669"/>
    <property type="project" value="UniProtKB-KW"/>
</dbReference>
<evidence type="ECO:0000256" key="2">
    <source>
        <dbReference type="ARBA" id="ARBA00009046"/>
    </source>
</evidence>
<dbReference type="InterPro" id="IPR038257">
    <property type="entry name" value="CRISPR-assoc_Cas3_HD_sf"/>
</dbReference>
<evidence type="ECO:0000256" key="8">
    <source>
        <dbReference type="ARBA" id="ARBA00022840"/>
    </source>
</evidence>
<evidence type="ECO:0000256" key="4">
    <source>
        <dbReference type="ARBA" id="ARBA00022723"/>
    </source>
</evidence>
<keyword evidence="3" id="KW-0540">Nuclease</keyword>
<dbReference type="Pfam" id="PF22590">
    <property type="entry name" value="Cas3-like_C_2"/>
    <property type="match status" value="1"/>
</dbReference>
<evidence type="ECO:0000259" key="11">
    <source>
        <dbReference type="PROSITE" id="PS51643"/>
    </source>
</evidence>
<feature type="domain" description="Helicase ATP-binding" evidence="10">
    <location>
        <begin position="226"/>
        <end position="411"/>
    </location>
</feature>
<dbReference type="GO" id="GO:0005524">
    <property type="term" value="F:ATP binding"/>
    <property type="evidence" value="ECO:0007669"/>
    <property type="project" value="UniProtKB-KW"/>
</dbReference>
<dbReference type="GO" id="GO:0051607">
    <property type="term" value="P:defense response to virus"/>
    <property type="evidence" value="ECO:0007669"/>
    <property type="project" value="UniProtKB-KW"/>
</dbReference>
<dbReference type="CDD" id="cd17930">
    <property type="entry name" value="DEXHc_cas3"/>
    <property type="match status" value="1"/>
</dbReference>
<gene>
    <name evidence="12" type="ORF">HMPREF1526_02086</name>
</gene>
<evidence type="ECO:0000256" key="7">
    <source>
        <dbReference type="ARBA" id="ARBA00022806"/>
    </source>
</evidence>
<keyword evidence="7" id="KW-0347">Helicase</keyword>
<dbReference type="SUPFAM" id="SSF52540">
    <property type="entry name" value="P-loop containing nucleoside triphosphate hydrolases"/>
    <property type="match status" value="1"/>
</dbReference>
<dbReference type="InterPro" id="IPR014001">
    <property type="entry name" value="Helicase_ATP-bd"/>
</dbReference>
<comment type="caution">
    <text evidence="12">The sequence shown here is derived from an EMBL/GenBank/DDBJ whole genome shotgun (WGS) entry which is preliminary data.</text>
</comment>
<dbReference type="GO" id="GO:0004518">
    <property type="term" value="F:nuclease activity"/>
    <property type="evidence" value="ECO:0007669"/>
    <property type="project" value="UniProtKB-KW"/>
</dbReference>
<reference evidence="12 13" key="1">
    <citation type="submission" date="2013-01" db="EMBL/GenBank/DDBJ databases">
        <title>The Genome Sequence of Butyricicoccus pullicaecorum 1.2.</title>
        <authorList>
            <consortium name="The Broad Institute Genome Sequencing Platform"/>
            <person name="Earl A."/>
            <person name="Ward D."/>
            <person name="Feldgarden M."/>
            <person name="Gevers D."/>
            <person name="Van Immerseel F."/>
            <person name="Eeckhaut V."/>
            <person name="Walker B."/>
            <person name="Young S.K."/>
            <person name="Zeng Q."/>
            <person name="Gargeya S."/>
            <person name="Fitzgerald M."/>
            <person name="Haas B."/>
            <person name="Abouelleil A."/>
            <person name="Alvarado L."/>
            <person name="Arachchi H.M."/>
            <person name="Berlin A.M."/>
            <person name="Chapman S.B."/>
            <person name="Dewar J."/>
            <person name="Goldberg J."/>
            <person name="Griggs A."/>
            <person name="Gujja S."/>
            <person name="Hansen M."/>
            <person name="Howarth C."/>
            <person name="Imamovic A."/>
            <person name="Larimer J."/>
            <person name="McCowan C."/>
            <person name="Murphy C."/>
            <person name="Neiman D."/>
            <person name="Pearson M."/>
            <person name="Priest M."/>
            <person name="Roberts A."/>
            <person name="Saif S."/>
            <person name="Shea T."/>
            <person name="Sisk P."/>
            <person name="Sykes S."/>
            <person name="Wortman J."/>
            <person name="Nusbaum C."/>
            <person name="Birren B."/>
        </authorList>
    </citation>
    <scope>NUCLEOTIDE SEQUENCE [LARGE SCALE GENOMIC DNA]</scope>
    <source>
        <strain evidence="12 13">1.2</strain>
    </source>
</reference>
<keyword evidence="8" id="KW-0067">ATP-binding</keyword>
<dbReference type="PROSITE" id="PS51643">
    <property type="entry name" value="HD_CAS3"/>
    <property type="match status" value="1"/>
</dbReference>
<evidence type="ECO:0000256" key="6">
    <source>
        <dbReference type="ARBA" id="ARBA00022801"/>
    </source>
</evidence>
<dbReference type="NCBIfam" id="TIGR01596">
    <property type="entry name" value="cas3_HD"/>
    <property type="match status" value="1"/>
</dbReference>